<keyword evidence="4" id="KW-1185">Reference proteome</keyword>
<feature type="domain" description="Stress-response A/B barrel" evidence="2">
    <location>
        <begin position="96"/>
        <end position="189"/>
    </location>
</feature>
<dbReference type="SUPFAM" id="SSF54909">
    <property type="entry name" value="Dimeric alpha+beta barrel"/>
    <property type="match status" value="2"/>
</dbReference>
<dbReference type="EMBL" id="JABWDY010036433">
    <property type="protein sequence ID" value="KAF5181234.1"/>
    <property type="molecule type" value="Genomic_DNA"/>
</dbReference>
<dbReference type="AlphaFoldDB" id="A0A7J6V7Y1"/>
<dbReference type="Pfam" id="PF07876">
    <property type="entry name" value="Dabb"/>
    <property type="match status" value="1"/>
</dbReference>
<dbReference type="Proteomes" id="UP000554482">
    <property type="component" value="Unassembled WGS sequence"/>
</dbReference>
<evidence type="ECO:0000313" key="3">
    <source>
        <dbReference type="EMBL" id="KAF5181234.1"/>
    </source>
</evidence>
<dbReference type="PANTHER" id="PTHR33178:SF5">
    <property type="entry name" value="EXPRESSED PROTEIN"/>
    <property type="match status" value="1"/>
</dbReference>
<gene>
    <name evidence="3" type="ORF">FRX31_029180</name>
</gene>
<dbReference type="InterPro" id="IPR013097">
    <property type="entry name" value="Dabb"/>
</dbReference>
<dbReference type="SMART" id="SM00886">
    <property type="entry name" value="Dabb"/>
    <property type="match status" value="2"/>
</dbReference>
<evidence type="ECO:0000259" key="2">
    <source>
        <dbReference type="PROSITE" id="PS51502"/>
    </source>
</evidence>
<protein>
    <recommendedName>
        <fullName evidence="2">Stress-response A/B barrel domain-containing protein</fullName>
    </recommendedName>
</protein>
<evidence type="ECO:0000313" key="4">
    <source>
        <dbReference type="Proteomes" id="UP000554482"/>
    </source>
</evidence>
<comment type="subunit">
    <text evidence="1">Homodimer.</text>
</comment>
<name>A0A7J6V7Y1_THATH</name>
<dbReference type="OrthoDB" id="2016695at2759"/>
<sequence length="315" mass="35950">MSQSINTHETLVSANSVSFTRFHVLKPNRRKNKLLVLASDRVFRSDGELVLRMRYDDEVRGNCLRSRNRVRVHFSNGWSSGIDTESIEFIRKRNVVDHICLLKAKGDLSDEEEKDMLDYLYTLQYQMGGIVAISLGCISDPNPDGYTHAIYMRFQRKEDLVRFYKNSSYSSVLKDHVMPYCHGLISVDYESQVEDDILPIFRKGEEFNYGVEFMVLISFAESALVGCVEDALAALAKLTMGFPSLIVQATQGSNLNLCSSQYTHAAVIRFRSSDAFEMFIGSPDYRDMWNKKFEPITQDSLAIHFPIEPVGTEIM</sequence>
<organism evidence="3 4">
    <name type="scientific">Thalictrum thalictroides</name>
    <name type="common">Rue-anemone</name>
    <name type="synonym">Anemone thalictroides</name>
    <dbReference type="NCBI Taxonomy" id="46969"/>
    <lineage>
        <taxon>Eukaryota</taxon>
        <taxon>Viridiplantae</taxon>
        <taxon>Streptophyta</taxon>
        <taxon>Embryophyta</taxon>
        <taxon>Tracheophyta</taxon>
        <taxon>Spermatophyta</taxon>
        <taxon>Magnoliopsida</taxon>
        <taxon>Ranunculales</taxon>
        <taxon>Ranunculaceae</taxon>
        <taxon>Thalictroideae</taxon>
        <taxon>Thalictrum</taxon>
    </lineage>
</organism>
<reference evidence="3 4" key="1">
    <citation type="submission" date="2020-06" db="EMBL/GenBank/DDBJ databases">
        <title>Transcriptomic and genomic resources for Thalictrum thalictroides and T. hernandezii: Facilitating candidate gene discovery in an emerging model plant lineage.</title>
        <authorList>
            <person name="Arias T."/>
            <person name="Riano-Pachon D.M."/>
            <person name="Di Stilio V.S."/>
        </authorList>
    </citation>
    <scope>NUCLEOTIDE SEQUENCE [LARGE SCALE GENOMIC DNA]</scope>
    <source>
        <strain evidence="4">cv. WT478/WT964</strain>
        <tissue evidence="3">Leaves</tissue>
    </source>
</reference>
<proteinExistence type="predicted"/>
<dbReference type="Gene3D" id="3.30.70.100">
    <property type="match status" value="2"/>
</dbReference>
<accession>A0A7J6V7Y1</accession>
<dbReference type="PANTHER" id="PTHR33178">
    <property type="match status" value="1"/>
</dbReference>
<dbReference type="PROSITE" id="PS51502">
    <property type="entry name" value="S_R_A_B_BARREL"/>
    <property type="match status" value="2"/>
</dbReference>
<feature type="domain" description="Stress-response A/B barrel" evidence="2">
    <location>
        <begin position="211"/>
        <end position="305"/>
    </location>
</feature>
<evidence type="ECO:0000256" key="1">
    <source>
        <dbReference type="ARBA" id="ARBA00011738"/>
    </source>
</evidence>
<dbReference type="InterPro" id="IPR044662">
    <property type="entry name" value="HS1/DABB1-like"/>
</dbReference>
<dbReference type="InterPro" id="IPR011008">
    <property type="entry name" value="Dimeric_a/b-barrel"/>
</dbReference>
<comment type="caution">
    <text evidence="3">The sequence shown here is derived from an EMBL/GenBank/DDBJ whole genome shotgun (WGS) entry which is preliminary data.</text>
</comment>